<keyword evidence="2 5" id="KW-0812">Transmembrane</keyword>
<dbReference type="InterPro" id="IPR035906">
    <property type="entry name" value="MetI-like_sf"/>
</dbReference>
<protein>
    <submittedName>
        <fullName evidence="7">ABC transporter permease</fullName>
    </submittedName>
</protein>
<dbReference type="EMBL" id="JAOPKB010000002">
    <property type="protein sequence ID" value="MCU4972302.1"/>
    <property type="molecule type" value="Genomic_DNA"/>
</dbReference>
<feature type="transmembrane region" description="Helical" evidence="5">
    <location>
        <begin position="252"/>
        <end position="278"/>
    </location>
</feature>
<dbReference type="Proteomes" id="UP001320972">
    <property type="component" value="Unassembled WGS sequence"/>
</dbReference>
<sequence>MNGRWLLKRIGMSLLVVWTTITLTFALIRLMPGSPISRMRAELYQQYGATMSQEQIDRQVRLYLNVQPDQPLWQQYFNYMFDTFQGDLGHSYIQGVEVTVILADVLPWTVFLLSIAIMFQYTIGILLGASMAYAEGTRFDFASTSVSTFLVSVPFYVFAFLLIFFFVFQWNLFPQGGKYATGLEAGSLAFYRSVLYHATLPIVSLIVTGFGGIALSMRANSIQTLGSDYIRGARLRGLSNFRISYRYVARNAILPLYTGLLIQIGFLFGGAVILEQIFSYRGIGYVLLDATLFRDYPLMMGTFLVITIAVVIGVFVADLTYGKLDPRIQTGDNS</sequence>
<feature type="transmembrane region" description="Helical" evidence="5">
    <location>
        <begin position="12"/>
        <end position="31"/>
    </location>
</feature>
<keyword evidence="3 5" id="KW-1133">Transmembrane helix</keyword>
<dbReference type="PANTHER" id="PTHR43376:SF1">
    <property type="entry name" value="OLIGOPEPTIDE TRANSPORT SYSTEM PERMEASE PROTEIN"/>
    <property type="match status" value="1"/>
</dbReference>
<evidence type="ECO:0000256" key="1">
    <source>
        <dbReference type="ARBA" id="ARBA00004141"/>
    </source>
</evidence>
<dbReference type="EMBL" id="JAOPKA010000037">
    <property type="protein sequence ID" value="MCU4744670.1"/>
    <property type="molecule type" value="Genomic_DNA"/>
</dbReference>
<dbReference type="PANTHER" id="PTHR43376">
    <property type="entry name" value="OLIGOPEPTIDE TRANSPORT SYSTEM PERMEASE PROTEIN"/>
    <property type="match status" value="1"/>
</dbReference>
<keyword evidence="9" id="KW-1185">Reference proteome</keyword>
<dbReference type="InterPro" id="IPR000515">
    <property type="entry name" value="MetI-like"/>
</dbReference>
<accession>A0AAP2Z4Z5</accession>
<evidence type="ECO:0000259" key="6">
    <source>
        <dbReference type="PROSITE" id="PS50928"/>
    </source>
</evidence>
<name>A0AAP2Z4Z5_9EURY</name>
<feature type="transmembrane region" description="Helical" evidence="5">
    <location>
        <begin position="110"/>
        <end position="134"/>
    </location>
</feature>
<dbReference type="CDD" id="cd06261">
    <property type="entry name" value="TM_PBP2"/>
    <property type="match status" value="1"/>
</dbReference>
<evidence type="ECO:0000313" key="8">
    <source>
        <dbReference type="EMBL" id="MCU4972302.1"/>
    </source>
</evidence>
<dbReference type="RefSeq" id="WP_338006470.1">
    <property type="nucleotide sequence ID" value="NZ_JAOPKA010000037.1"/>
</dbReference>
<evidence type="ECO:0000256" key="3">
    <source>
        <dbReference type="ARBA" id="ARBA00022989"/>
    </source>
</evidence>
<dbReference type="AlphaFoldDB" id="A0AAP2Z4Z5"/>
<dbReference type="SUPFAM" id="SSF161098">
    <property type="entry name" value="MetI-like"/>
    <property type="match status" value="1"/>
</dbReference>
<evidence type="ECO:0000256" key="4">
    <source>
        <dbReference type="ARBA" id="ARBA00023136"/>
    </source>
</evidence>
<comment type="similarity">
    <text evidence="5">Belongs to the binding-protein-dependent transport system permease family.</text>
</comment>
<evidence type="ECO:0000313" key="10">
    <source>
        <dbReference type="Proteomes" id="UP001321018"/>
    </source>
</evidence>
<evidence type="ECO:0000256" key="5">
    <source>
        <dbReference type="RuleBase" id="RU363032"/>
    </source>
</evidence>
<keyword evidence="4 5" id="KW-0472">Membrane</keyword>
<feature type="transmembrane region" description="Helical" evidence="5">
    <location>
        <begin position="194"/>
        <end position="215"/>
    </location>
</feature>
<feature type="domain" description="ABC transmembrane type-1" evidence="6">
    <location>
        <begin position="106"/>
        <end position="317"/>
    </location>
</feature>
<organism evidence="7 10">
    <name type="scientific">Natronoglomus mannanivorans</name>
    <dbReference type="NCBI Taxonomy" id="2979990"/>
    <lineage>
        <taxon>Archaea</taxon>
        <taxon>Methanobacteriati</taxon>
        <taxon>Methanobacteriota</taxon>
        <taxon>Stenosarchaea group</taxon>
        <taxon>Halobacteria</taxon>
        <taxon>Halobacteriales</taxon>
        <taxon>Natrialbaceae</taxon>
        <taxon>Natronoglomus</taxon>
    </lineage>
</organism>
<feature type="transmembrane region" description="Helical" evidence="5">
    <location>
        <begin position="146"/>
        <end position="168"/>
    </location>
</feature>
<dbReference type="Pfam" id="PF00528">
    <property type="entry name" value="BPD_transp_1"/>
    <property type="match status" value="1"/>
</dbReference>
<dbReference type="GO" id="GO:0005886">
    <property type="term" value="C:plasma membrane"/>
    <property type="evidence" value="ECO:0007669"/>
    <property type="project" value="UniProtKB-SubCell"/>
</dbReference>
<feature type="transmembrane region" description="Helical" evidence="5">
    <location>
        <begin position="298"/>
        <end position="317"/>
    </location>
</feature>
<keyword evidence="5" id="KW-0813">Transport</keyword>
<comment type="caution">
    <text evidence="7">The sequence shown here is derived from an EMBL/GenBank/DDBJ whole genome shotgun (WGS) entry which is preliminary data.</text>
</comment>
<proteinExistence type="inferred from homology"/>
<dbReference type="GO" id="GO:0055085">
    <property type="term" value="P:transmembrane transport"/>
    <property type="evidence" value="ECO:0007669"/>
    <property type="project" value="InterPro"/>
</dbReference>
<evidence type="ECO:0000313" key="9">
    <source>
        <dbReference type="Proteomes" id="UP001320972"/>
    </source>
</evidence>
<gene>
    <name evidence="8" type="ORF">OB955_06075</name>
    <name evidence="7" type="ORF">OB960_25205</name>
</gene>
<reference evidence="7 9" key="1">
    <citation type="submission" date="2022-09" db="EMBL/GenBank/DDBJ databases">
        <title>Enrichment on poylsaccharides allowed isolation of novel metabolic and taxonomic groups of Haloarchaea.</title>
        <authorList>
            <person name="Sorokin D.Y."/>
            <person name="Elcheninov A.G."/>
            <person name="Khizhniak T.V."/>
            <person name="Kolganova T.V."/>
            <person name="Kublanov I.V."/>
        </authorList>
    </citation>
    <scope>NUCLEOTIDE SEQUENCE</scope>
    <source>
        <strain evidence="8 9">AArc-m2/3/4</strain>
        <strain evidence="7">AArc-xg1-1</strain>
    </source>
</reference>
<comment type="subcellular location">
    <subcellularLocation>
        <location evidence="5">Cell membrane</location>
        <topology evidence="5">Multi-pass membrane protein</topology>
    </subcellularLocation>
    <subcellularLocation>
        <location evidence="1">Membrane</location>
        <topology evidence="1">Multi-pass membrane protein</topology>
    </subcellularLocation>
</comment>
<dbReference type="Proteomes" id="UP001321018">
    <property type="component" value="Unassembled WGS sequence"/>
</dbReference>
<dbReference type="Gene3D" id="1.10.3720.10">
    <property type="entry name" value="MetI-like"/>
    <property type="match status" value="1"/>
</dbReference>
<dbReference type="PROSITE" id="PS50928">
    <property type="entry name" value="ABC_TM1"/>
    <property type="match status" value="1"/>
</dbReference>
<evidence type="ECO:0000313" key="7">
    <source>
        <dbReference type="EMBL" id="MCU4744670.1"/>
    </source>
</evidence>
<evidence type="ECO:0000256" key="2">
    <source>
        <dbReference type="ARBA" id="ARBA00022692"/>
    </source>
</evidence>